<reference evidence="2" key="1">
    <citation type="submission" date="2023-06" db="EMBL/GenBank/DDBJ databases">
        <title>Genome-scale phylogeny and comparative genomics of the fungal order Sordariales.</title>
        <authorList>
            <consortium name="Lawrence Berkeley National Laboratory"/>
            <person name="Hensen N."/>
            <person name="Bonometti L."/>
            <person name="Westerberg I."/>
            <person name="Brannstrom I.O."/>
            <person name="Guillou S."/>
            <person name="Cros-Aarteil S."/>
            <person name="Calhoun S."/>
            <person name="Haridas S."/>
            <person name="Kuo A."/>
            <person name="Mondo S."/>
            <person name="Pangilinan J."/>
            <person name="Riley R."/>
            <person name="Labutti K."/>
            <person name="Andreopoulos B."/>
            <person name="Lipzen A."/>
            <person name="Chen C."/>
            <person name="Yanf M."/>
            <person name="Daum C."/>
            <person name="Ng V."/>
            <person name="Clum A."/>
            <person name="Steindorff A."/>
            <person name="Ohm R."/>
            <person name="Martin F."/>
            <person name="Silar P."/>
            <person name="Natvig D."/>
            <person name="Lalanne C."/>
            <person name="Gautier V."/>
            <person name="Ament-Velasquez S.L."/>
            <person name="Kruys A."/>
            <person name="Hutchinson M.I."/>
            <person name="Powell A.J."/>
            <person name="Barry K."/>
            <person name="Miller A.N."/>
            <person name="Grigoriev I.V."/>
            <person name="Debuchy R."/>
            <person name="Gladieux P."/>
            <person name="Thoren M.H."/>
            <person name="Johannesson H."/>
        </authorList>
    </citation>
    <scope>NUCLEOTIDE SEQUENCE</scope>
    <source>
        <strain evidence="2">8032-3</strain>
    </source>
</reference>
<proteinExistence type="predicted"/>
<comment type="caution">
    <text evidence="2">The sequence shown here is derived from an EMBL/GenBank/DDBJ whole genome shotgun (WGS) entry which is preliminary data.</text>
</comment>
<dbReference type="AlphaFoldDB" id="A0AAJ0BP72"/>
<evidence type="ECO:0000256" key="1">
    <source>
        <dbReference type="SAM" id="MobiDB-lite"/>
    </source>
</evidence>
<evidence type="ECO:0000313" key="3">
    <source>
        <dbReference type="Proteomes" id="UP001244011"/>
    </source>
</evidence>
<dbReference type="Proteomes" id="UP001244011">
    <property type="component" value="Unassembled WGS sequence"/>
</dbReference>
<organism evidence="2 3">
    <name type="scientific">Phialemonium atrogriseum</name>
    <dbReference type="NCBI Taxonomy" id="1093897"/>
    <lineage>
        <taxon>Eukaryota</taxon>
        <taxon>Fungi</taxon>
        <taxon>Dikarya</taxon>
        <taxon>Ascomycota</taxon>
        <taxon>Pezizomycotina</taxon>
        <taxon>Sordariomycetes</taxon>
        <taxon>Sordariomycetidae</taxon>
        <taxon>Cephalothecales</taxon>
        <taxon>Cephalothecaceae</taxon>
        <taxon>Phialemonium</taxon>
    </lineage>
</organism>
<sequence>MATTSLMTANKQRRCHSPISPVASEAVGNNNNLVRILFPEAAYHGRNVVHFESRPAAPTPNPQRSSSTPKGEETTVQLDLGLLAPGNWVNDLAMMRIALLFKPNTLAIVNPLELEHFCKAKHLPDKVRDKYLVKIKHNPITVHTINNSAEMAALYVTSIHLVTHGSPLVAASHLRVRAESNLAAKHARIPPPCRCSGPQRPTAWLSRCMARRMFGEALDALLDGMVALSRAVERVNRKLVVNRLSIKAIFLIDNPEPKLKTIPTVG</sequence>
<evidence type="ECO:0000313" key="2">
    <source>
        <dbReference type="EMBL" id="KAK1761919.1"/>
    </source>
</evidence>
<dbReference type="RefSeq" id="XP_060278132.1">
    <property type="nucleotide sequence ID" value="XM_060426330.1"/>
</dbReference>
<feature type="compositionally biased region" description="Polar residues" evidence="1">
    <location>
        <begin position="62"/>
        <end position="74"/>
    </location>
</feature>
<keyword evidence="3" id="KW-1185">Reference proteome</keyword>
<name>A0AAJ0BP72_9PEZI</name>
<protein>
    <submittedName>
        <fullName evidence="2">Uncharacterized protein</fullName>
    </submittedName>
</protein>
<dbReference type="EMBL" id="MU839047">
    <property type="protein sequence ID" value="KAK1761919.1"/>
    <property type="molecule type" value="Genomic_DNA"/>
</dbReference>
<accession>A0AAJ0BP72</accession>
<dbReference type="GeneID" id="85309517"/>
<gene>
    <name evidence="2" type="ORF">QBC33DRAFT_520033</name>
</gene>
<feature type="region of interest" description="Disordered" evidence="1">
    <location>
        <begin position="52"/>
        <end position="74"/>
    </location>
</feature>